<accession>A0AAV5HI85</accession>
<proteinExistence type="predicted"/>
<protein>
    <submittedName>
        <fullName evidence="1">Uncharacterized protein</fullName>
    </submittedName>
</protein>
<dbReference type="SUPFAM" id="SSF54495">
    <property type="entry name" value="UBC-like"/>
    <property type="match status" value="1"/>
</dbReference>
<dbReference type="EMBL" id="BPVZ01000002">
    <property type="protein sequence ID" value="GKU88508.1"/>
    <property type="molecule type" value="Genomic_DNA"/>
</dbReference>
<name>A0AAV5HI85_9ROSI</name>
<keyword evidence="2" id="KW-1185">Reference proteome</keyword>
<dbReference type="AlphaFoldDB" id="A0AAV5HI85"/>
<organism evidence="1 2">
    <name type="scientific">Rubroshorea leprosula</name>
    <dbReference type="NCBI Taxonomy" id="152421"/>
    <lineage>
        <taxon>Eukaryota</taxon>
        <taxon>Viridiplantae</taxon>
        <taxon>Streptophyta</taxon>
        <taxon>Embryophyta</taxon>
        <taxon>Tracheophyta</taxon>
        <taxon>Spermatophyta</taxon>
        <taxon>Magnoliopsida</taxon>
        <taxon>eudicotyledons</taxon>
        <taxon>Gunneridae</taxon>
        <taxon>Pentapetalae</taxon>
        <taxon>rosids</taxon>
        <taxon>malvids</taxon>
        <taxon>Malvales</taxon>
        <taxon>Dipterocarpaceae</taxon>
        <taxon>Rubroshorea</taxon>
    </lineage>
</organism>
<dbReference type="InterPro" id="IPR016135">
    <property type="entry name" value="UBQ-conjugating_enzyme/RWD"/>
</dbReference>
<dbReference type="InterPro" id="IPR039133">
    <property type="entry name" value="RNF25"/>
</dbReference>
<dbReference type="PANTHER" id="PTHR13198">
    <property type="entry name" value="RING FINGER PROTEIN 25"/>
    <property type="match status" value="1"/>
</dbReference>
<dbReference type="GO" id="GO:0005634">
    <property type="term" value="C:nucleus"/>
    <property type="evidence" value="ECO:0007669"/>
    <property type="project" value="TreeGrafter"/>
</dbReference>
<dbReference type="Gene3D" id="3.10.110.10">
    <property type="entry name" value="Ubiquitin Conjugating Enzyme"/>
    <property type="match status" value="1"/>
</dbReference>
<dbReference type="PANTHER" id="PTHR13198:SF4">
    <property type="entry name" value="E3 UBIQUITIN-PROTEIN LIGASE RNF25"/>
    <property type="match status" value="1"/>
</dbReference>
<dbReference type="GO" id="GO:0061630">
    <property type="term" value="F:ubiquitin protein ligase activity"/>
    <property type="evidence" value="ECO:0007669"/>
    <property type="project" value="InterPro"/>
</dbReference>
<gene>
    <name evidence="1" type="ORF">SLEP1_g2760</name>
</gene>
<evidence type="ECO:0000313" key="2">
    <source>
        <dbReference type="Proteomes" id="UP001054252"/>
    </source>
</evidence>
<dbReference type="GO" id="GO:0016567">
    <property type="term" value="P:protein ubiquitination"/>
    <property type="evidence" value="ECO:0007669"/>
    <property type="project" value="TreeGrafter"/>
</dbReference>
<evidence type="ECO:0000313" key="1">
    <source>
        <dbReference type="EMBL" id="GKU88508.1"/>
    </source>
</evidence>
<sequence>MADEVEVKEEVEAVQAVYGDDCVVIDSFPPHLHLHIKPRTADVSSQQFVEAVVGIQAGPEVVLACKNIVSSINFELLDAWLVDVVSLTKCSAHNGSEDFTVKRQGCD</sequence>
<reference evidence="1 2" key="1">
    <citation type="journal article" date="2021" name="Commun. Biol.">
        <title>The genome of Shorea leprosula (Dipterocarpaceae) highlights the ecological relevance of drought in aseasonal tropical rainforests.</title>
        <authorList>
            <person name="Ng K.K.S."/>
            <person name="Kobayashi M.J."/>
            <person name="Fawcett J.A."/>
            <person name="Hatakeyama M."/>
            <person name="Paape T."/>
            <person name="Ng C.H."/>
            <person name="Ang C.C."/>
            <person name="Tnah L.H."/>
            <person name="Lee C.T."/>
            <person name="Nishiyama T."/>
            <person name="Sese J."/>
            <person name="O'Brien M.J."/>
            <person name="Copetti D."/>
            <person name="Mohd Noor M.I."/>
            <person name="Ong R.C."/>
            <person name="Putra M."/>
            <person name="Sireger I.Z."/>
            <person name="Indrioko S."/>
            <person name="Kosugi Y."/>
            <person name="Izuno A."/>
            <person name="Isagi Y."/>
            <person name="Lee S.L."/>
            <person name="Shimizu K.K."/>
        </authorList>
    </citation>
    <scope>NUCLEOTIDE SEQUENCE [LARGE SCALE GENOMIC DNA]</scope>
    <source>
        <strain evidence="1">214</strain>
    </source>
</reference>
<dbReference type="Proteomes" id="UP001054252">
    <property type="component" value="Unassembled WGS sequence"/>
</dbReference>
<comment type="caution">
    <text evidence="1">The sequence shown here is derived from an EMBL/GenBank/DDBJ whole genome shotgun (WGS) entry which is preliminary data.</text>
</comment>